<dbReference type="SMART" id="SM00822">
    <property type="entry name" value="PKS_KR"/>
    <property type="match status" value="1"/>
</dbReference>
<accession>A0A845E2F8</accession>
<dbReference type="SUPFAM" id="SSF51735">
    <property type="entry name" value="NAD(P)-binding Rossmann-fold domains"/>
    <property type="match status" value="1"/>
</dbReference>
<evidence type="ECO:0000256" key="2">
    <source>
        <dbReference type="ARBA" id="ARBA00023002"/>
    </source>
</evidence>
<keyword evidence="2" id="KW-0560">Oxidoreductase</keyword>
<dbReference type="CDD" id="cd05371">
    <property type="entry name" value="HSD10-like_SDR_c"/>
    <property type="match status" value="1"/>
</dbReference>
<dbReference type="RefSeq" id="WP_160837192.1">
    <property type="nucleotide sequence ID" value="NZ_WMET01000002.1"/>
</dbReference>
<evidence type="ECO:0000256" key="1">
    <source>
        <dbReference type="ARBA" id="ARBA00006484"/>
    </source>
</evidence>
<dbReference type="EMBL" id="WMET01000002">
    <property type="protein sequence ID" value="MYL20467.1"/>
    <property type="molecule type" value="Genomic_DNA"/>
</dbReference>
<comment type="similarity">
    <text evidence="1 3">Belongs to the short-chain dehydrogenases/reductases (SDR) family.</text>
</comment>
<feature type="domain" description="Ketoreductase" evidence="4">
    <location>
        <begin position="6"/>
        <end position="192"/>
    </location>
</feature>
<dbReference type="PRINTS" id="PR00080">
    <property type="entry name" value="SDRFAMILY"/>
</dbReference>
<reference evidence="5 6" key="1">
    <citation type="submission" date="2019-11" db="EMBL/GenBank/DDBJ databases">
        <title>Genome sequences of 17 halophilic strains isolated from different environments.</title>
        <authorList>
            <person name="Furrow R.E."/>
        </authorList>
    </citation>
    <scope>NUCLEOTIDE SEQUENCE [LARGE SCALE GENOMIC DNA]</scope>
    <source>
        <strain evidence="5 6">22511_23_Filter</strain>
    </source>
</reference>
<dbReference type="InterPro" id="IPR020904">
    <property type="entry name" value="Sc_DH/Rdtase_CS"/>
</dbReference>
<dbReference type="PRINTS" id="PR00081">
    <property type="entry name" value="GDHRDH"/>
</dbReference>
<dbReference type="GO" id="GO:0016491">
    <property type="term" value="F:oxidoreductase activity"/>
    <property type="evidence" value="ECO:0007669"/>
    <property type="project" value="UniProtKB-KW"/>
</dbReference>
<dbReference type="AlphaFoldDB" id="A0A845E2F8"/>
<dbReference type="PROSITE" id="PS00061">
    <property type="entry name" value="ADH_SHORT"/>
    <property type="match status" value="1"/>
</dbReference>
<gene>
    <name evidence="5" type="ORF">GLW04_11240</name>
</gene>
<comment type="caution">
    <text evidence="5">The sequence shown here is derived from an EMBL/GenBank/DDBJ whole genome shotgun (WGS) entry which is preliminary data.</text>
</comment>
<sequence length="255" mass="26887">MNVSGASAFVTGGASGLGEAVVRKLIRQGGGVVIVDQNEEKGQALARELGSRSLFIQADVTSEAEVQQALKKGVETFGGIQAVINCAGIVTAEKVTGRDGPHSLESFQKVIQVNLIGTFNVIRLAAGVMQKNEAAEDGERGVMINTSSVAAFEGQIGQAAYSASKGGVAGMTLPVSRELARWGIRVMAIAPGLFETPMFDNLPEQVKEGLGQMTPFPKRLGRPYEFANLVVSIIENSMLNGEVIRLDGAIRMPAK</sequence>
<dbReference type="InterPro" id="IPR002347">
    <property type="entry name" value="SDR_fam"/>
</dbReference>
<dbReference type="PANTHER" id="PTHR43658:SF8">
    <property type="entry name" value="17-BETA-HYDROXYSTEROID DEHYDROGENASE 14-RELATED"/>
    <property type="match status" value="1"/>
</dbReference>
<evidence type="ECO:0000259" key="4">
    <source>
        <dbReference type="SMART" id="SM00822"/>
    </source>
</evidence>
<dbReference type="Pfam" id="PF00106">
    <property type="entry name" value="adh_short"/>
    <property type="match status" value="1"/>
</dbReference>
<proteinExistence type="inferred from homology"/>
<organism evidence="5 6">
    <name type="scientific">Halobacillus litoralis</name>
    <dbReference type="NCBI Taxonomy" id="45668"/>
    <lineage>
        <taxon>Bacteria</taxon>
        <taxon>Bacillati</taxon>
        <taxon>Bacillota</taxon>
        <taxon>Bacilli</taxon>
        <taxon>Bacillales</taxon>
        <taxon>Bacillaceae</taxon>
        <taxon>Halobacillus</taxon>
    </lineage>
</organism>
<evidence type="ECO:0000256" key="3">
    <source>
        <dbReference type="RuleBase" id="RU000363"/>
    </source>
</evidence>
<dbReference type="FunFam" id="3.40.50.720:FF:000215">
    <property type="entry name" value="3-hydroxyacyl-CoA dehydrogenase type-2"/>
    <property type="match status" value="1"/>
</dbReference>
<dbReference type="Gene3D" id="3.40.50.720">
    <property type="entry name" value="NAD(P)-binding Rossmann-like Domain"/>
    <property type="match status" value="1"/>
</dbReference>
<name>A0A845E2F8_9BACI</name>
<dbReference type="PANTHER" id="PTHR43658">
    <property type="entry name" value="SHORT-CHAIN DEHYDROGENASE/REDUCTASE"/>
    <property type="match status" value="1"/>
</dbReference>
<dbReference type="InterPro" id="IPR036291">
    <property type="entry name" value="NAD(P)-bd_dom_sf"/>
</dbReference>
<dbReference type="Proteomes" id="UP000460949">
    <property type="component" value="Unassembled WGS sequence"/>
</dbReference>
<dbReference type="InterPro" id="IPR057326">
    <property type="entry name" value="KR_dom"/>
</dbReference>
<protein>
    <submittedName>
        <fullName evidence="5">SDR family NAD(P)-dependent oxidoreductase</fullName>
    </submittedName>
</protein>
<dbReference type="OrthoDB" id="9794138at2"/>
<evidence type="ECO:0000313" key="5">
    <source>
        <dbReference type="EMBL" id="MYL20467.1"/>
    </source>
</evidence>
<evidence type="ECO:0000313" key="6">
    <source>
        <dbReference type="Proteomes" id="UP000460949"/>
    </source>
</evidence>